<comment type="caution">
    <text evidence="1">The sequence shown here is derived from an EMBL/GenBank/DDBJ whole genome shotgun (WGS) entry which is preliminary data.</text>
</comment>
<evidence type="ECO:0000313" key="2">
    <source>
        <dbReference type="Proteomes" id="UP000076858"/>
    </source>
</evidence>
<dbReference type="Proteomes" id="UP000076858">
    <property type="component" value="Unassembled WGS sequence"/>
</dbReference>
<accession>A0A162F0Q0</accession>
<proteinExistence type="predicted"/>
<reference evidence="1 2" key="1">
    <citation type="submission" date="2016-03" db="EMBL/GenBank/DDBJ databases">
        <title>EvidentialGene: Evidence-directed Construction of Genes on Genomes.</title>
        <authorList>
            <person name="Gilbert D.G."/>
            <person name="Choi J.-H."/>
            <person name="Mockaitis K."/>
            <person name="Colbourne J."/>
            <person name="Pfrender M."/>
        </authorList>
    </citation>
    <scope>NUCLEOTIDE SEQUENCE [LARGE SCALE GENOMIC DNA]</scope>
    <source>
        <strain evidence="1 2">Xinb3</strain>
        <tissue evidence="1">Complete organism</tissue>
    </source>
</reference>
<gene>
    <name evidence="1" type="ORF">APZ42_004279</name>
</gene>
<sequence>MPTFYYLMLLPFFSYDIHIFPYVNVYNCNIFPVYFLETLFVNPEMKSSTLLTDLDEHLQLMRISHNK</sequence>
<organism evidence="1 2">
    <name type="scientific">Daphnia magna</name>
    <dbReference type="NCBI Taxonomy" id="35525"/>
    <lineage>
        <taxon>Eukaryota</taxon>
        <taxon>Metazoa</taxon>
        <taxon>Ecdysozoa</taxon>
        <taxon>Arthropoda</taxon>
        <taxon>Crustacea</taxon>
        <taxon>Branchiopoda</taxon>
        <taxon>Diplostraca</taxon>
        <taxon>Cladocera</taxon>
        <taxon>Anomopoda</taxon>
        <taxon>Daphniidae</taxon>
        <taxon>Daphnia</taxon>
    </lineage>
</organism>
<evidence type="ECO:0000313" key="1">
    <source>
        <dbReference type="EMBL" id="KZR99742.1"/>
    </source>
</evidence>
<protein>
    <submittedName>
        <fullName evidence="1">Uncharacterized protein</fullName>
    </submittedName>
</protein>
<keyword evidence="2" id="KW-1185">Reference proteome</keyword>
<name>A0A162F0Q0_9CRUS</name>
<dbReference type="EMBL" id="LRGB01012785">
    <property type="protein sequence ID" value="KZR99742.1"/>
    <property type="molecule type" value="Genomic_DNA"/>
</dbReference>
<dbReference type="AlphaFoldDB" id="A0A162F0Q0"/>